<dbReference type="Pfam" id="PF12833">
    <property type="entry name" value="HTH_18"/>
    <property type="match status" value="1"/>
</dbReference>
<dbReference type="InterPro" id="IPR009057">
    <property type="entry name" value="Homeodomain-like_sf"/>
</dbReference>
<name>A0ABT1W0V5_9PROT</name>
<keyword evidence="6" id="KW-1185">Reference proteome</keyword>
<proteinExistence type="predicted"/>
<dbReference type="InterPro" id="IPR018060">
    <property type="entry name" value="HTH_AraC"/>
</dbReference>
<dbReference type="SUPFAM" id="SSF46689">
    <property type="entry name" value="Homeodomain-like"/>
    <property type="match status" value="1"/>
</dbReference>
<dbReference type="InterPro" id="IPR020449">
    <property type="entry name" value="Tscrpt_reg_AraC-type_HTH"/>
</dbReference>
<dbReference type="SUPFAM" id="SSF51182">
    <property type="entry name" value="RmlC-like cupins"/>
    <property type="match status" value="1"/>
</dbReference>
<evidence type="ECO:0000313" key="5">
    <source>
        <dbReference type="EMBL" id="MCQ8242090.1"/>
    </source>
</evidence>
<dbReference type="PANTHER" id="PTHR11019">
    <property type="entry name" value="HTH-TYPE TRANSCRIPTIONAL REGULATOR NIMR"/>
    <property type="match status" value="1"/>
</dbReference>
<dbReference type="Pfam" id="PF07883">
    <property type="entry name" value="Cupin_2"/>
    <property type="match status" value="1"/>
</dbReference>
<keyword evidence="3" id="KW-0804">Transcription</keyword>
<gene>
    <name evidence="5" type="ORF">NFI88_14720</name>
</gene>
<evidence type="ECO:0000256" key="3">
    <source>
        <dbReference type="ARBA" id="ARBA00023163"/>
    </source>
</evidence>
<comment type="caution">
    <text evidence="5">The sequence shown here is derived from an EMBL/GenBank/DDBJ whole genome shotgun (WGS) entry which is preliminary data.</text>
</comment>
<feature type="domain" description="HTH araC/xylS-type" evidence="4">
    <location>
        <begin position="156"/>
        <end position="253"/>
    </location>
</feature>
<dbReference type="InterPro" id="IPR013096">
    <property type="entry name" value="Cupin_2"/>
</dbReference>
<dbReference type="InterPro" id="IPR018062">
    <property type="entry name" value="HTH_AraC-typ_CS"/>
</dbReference>
<reference evidence="5 6" key="1">
    <citation type="submission" date="2022-06" db="EMBL/GenBank/DDBJ databases">
        <title>Rhizosaccharibacter gen. nov. sp. nov. KSS12, endophytic bacteria isolated from sugarcane.</title>
        <authorList>
            <person name="Pitiwittayakul N."/>
        </authorList>
    </citation>
    <scope>NUCLEOTIDE SEQUENCE [LARGE SCALE GENOMIC DNA]</scope>
    <source>
        <strain evidence="5 6">KSS12</strain>
    </source>
</reference>
<evidence type="ECO:0000256" key="2">
    <source>
        <dbReference type="ARBA" id="ARBA00023125"/>
    </source>
</evidence>
<evidence type="ECO:0000259" key="4">
    <source>
        <dbReference type="PROSITE" id="PS01124"/>
    </source>
</evidence>
<evidence type="ECO:0000256" key="1">
    <source>
        <dbReference type="ARBA" id="ARBA00023015"/>
    </source>
</evidence>
<accession>A0ABT1W0V5</accession>
<dbReference type="InterPro" id="IPR014710">
    <property type="entry name" value="RmlC-like_jellyroll"/>
</dbReference>
<dbReference type="Proteomes" id="UP001524547">
    <property type="component" value="Unassembled WGS sequence"/>
</dbReference>
<dbReference type="CDD" id="cd06124">
    <property type="entry name" value="cupin_NimR-like_N"/>
    <property type="match status" value="1"/>
</dbReference>
<protein>
    <submittedName>
        <fullName evidence="5">Helix-turn-helix transcriptional regulator</fullName>
    </submittedName>
</protein>
<dbReference type="PANTHER" id="PTHR11019:SF159">
    <property type="entry name" value="TRANSCRIPTIONAL REGULATOR-RELATED"/>
    <property type="match status" value="1"/>
</dbReference>
<dbReference type="PROSITE" id="PS01124">
    <property type="entry name" value="HTH_ARAC_FAMILY_2"/>
    <property type="match status" value="1"/>
</dbReference>
<dbReference type="Gene3D" id="1.10.10.60">
    <property type="entry name" value="Homeodomain-like"/>
    <property type="match status" value="1"/>
</dbReference>
<dbReference type="PRINTS" id="PR00032">
    <property type="entry name" value="HTHARAC"/>
</dbReference>
<keyword evidence="1" id="KW-0805">Transcription regulation</keyword>
<organism evidence="5 6">
    <name type="scientific">Rhizosaccharibacter radicis</name>
    <dbReference type="NCBI Taxonomy" id="2782605"/>
    <lineage>
        <taxon>Bacteria</taxon>
        <taxon>Pseudomonadati</taxon>
        <taxon>Pseudomonadota</taxon>
        <taxon>Alphaproteobacteria</taxon>
        <taxon>Acetobacterales</taxon>
        <taxon>Acetobacteraceae</taxon>
        <taxon>Rhizosaccharibacter</taxon>
    </lineage>
</organism>
<keyword evidence="2" id="KW-0238">DNA-binding</keyword>
<evidence type="ECO:0000313" key="6">
    <source>
        <dbReference type="Proteomes" id="UP001524547"/>
    </source>
</evidence>
<dbReference type="SMART" id="SM00342">
    <property type="entry name" value="HTH_ARAC"/>
    <property type="match status" value="1"/>
</dbReference>
<dbReference type="EMBL" id="JAMZEJ010000009">
    <property type="protein sequence ID" value="MCQ8242090.1"/>
    <property type="molecule type" value="Genomic_DNA"/>
</dbReference>
<sequence length="256" mass="27950">MRPSLACLATPRPVAALADEYPEGFLDPRHRHGRAQLLYAASGTMAVTTDAGCTVVPPQRALWLPAGVEHEVLCRSPVSLRTLYVDDAAVEGLPAAPCVIEVSPLLRALILEAMAVDAEYEVDGRDGRLMRLVLDEIRGKAVRMPTLPMPRDERLMRLCRTLLADLRGSEDLDRCAIIAGMGRRTLTRTFREQCGMSLGSWRQQARLVSACARLTEGCTVTRAACEVGYESPSAFSAMFQRAFGTTPSAFMRRGGV</sequence>
<dbReference type="RefSeq" id="WP_422920844.1">
    <property type="nucleotide sequence ID" value="NZ_JAMZEJ010000009.1"/>
</dbReference>
<dbReference type="InterPro" id="IPR011051">
    <property type="entry name" value="RmlC_Cupin_sf"/>
</dbReference>
<dbReference type="PROSITE" id="PS00041">
    <property type="entry name" value="HTH_ARAC_FAMILY_1"/>
    <property type="match status" value="1"/>
</dbReference>
<dbReference type="Gene3D" id="2.60.120.10">
    <property type="entry name" value="Jelly Rolls"/>
    <property type="match status" value="1"/>
</dbReference>